<comment type="caution">
    <text evidence="1">The sequence shown here is derived from an EMBL/GenBank/DDBJ whole genome shotgun (WGS) entry which is preliminary data.</text>
</comment>
<sequence length="216" mass="24974">MTVVAKNFVQEASGQPKLHPGMSVEEFDGGYFYAADLKEFAREIGISVGNFRKIELEELIREYLQTGVVPSRKPVPPRKAGAERDELRADNPIVNYVGDRKTKAFLYELIADKAEGLRDKSGQWYWLNDWRRKQQEANQRFTYQDLADRLYELMTTKGRLPQIPSARMNNFITDFRNDPANAGVPRAEILEAWEVLKRQPGPNTYEEYLNSVRLKN</sequence>
<accession>A0A161X9K6</accession>
<dbReference type="OrthoDB" id="9778090at2"/>
<keyword evidence="2" id="KW-1185">Reference proteome</keyword>
<dbReference type="Proteomes" id="UP000076577">
    <property type="component" value="Unassembled WGS sequence"/>
</dbReference>
<dbReference type="AlphaFoldDB" id="A0A161X9K6"/>
<organism evidence="1 2">
    <name type="scientific">Pseudovibrio axinellae</name>
    <dbReference type="NCBI Taxonomy" id="989403"/>
    <lineage>
        <taxon>Bacteria</taxon>
        <taxon>Pseudomonadati</taxon>
        <taxon>Pseudomonadota</taxon>
        <taxon>Alphaproteobacteria</taxon>
        <taxon>Hyphomicrobiales</taxon>
        <taxon>Stappiaceae</taxon>
        <taxon>Pseudovibrio</taxon>
    </lineage>
</organism>
<dbReference type="PATRIC" id="fig|989403.3.peg.4480"/>
<name>A0A161X9K6_9HYPH</name>
<gene>
    <name evidence="1" type="ORF">PsAD2_04104</name>
</gene>
<reference evidence="1 2" key="1">
    <citation type="journal article" date="2016" name="Front. Microbiol.">
        <title>Comparative Genomic Analysis Reveals a Diverse Repertoire of Genes Involved in Prokaryote-Eukaryote Interactions within the Pseudovibrio Genus.</title>
        <authorList>
            <person name="Romano S."/>
            <person name="Fernandez-Guerra A."/>
            <person name="Reen F.J."/>
            <person name="Glockner F.O."/>
            <person name="Crowley S.P."/>
            <person name="O'Sullivan O."/>
            <person name="Cotter P.D."/>
            <person name="Adams C."/>
            <person name="Dobson A.D."/>
            <person name="O'Gara F."/>
        </authorList>
    </citation>
    <scope>NUCLEOTIDE SEQUENCE [LARGE SCALE GENOMIC DNA]</scope>
    <source>
        <strain evidence="1 2">Ad2</strain>
    </source>
</reference>
<evidence type="ECO:0000313" key="2">
    <source>
        <dbReference type="Proteomes" id="UP000076577"/>
    </source>
</evidence>
<dbReference type="STRING" id="989403.SAMN05421798_12011"/>
<protein>
    <submittedName>
        <fullName evidence="1">Uncharacterized protein</fullName>
    </submittedName>
</protein>
<dbReference type="RefSeq" id="WP_068010130.1">
    <property type="nucleotide sequence ID" value="NZ_FOFM01000020.1"/>
</dbReference>
<dbReference type="EMBL" id="LMCB01000125">
    <property type="protein sequence ID" value="KZL09100.1"/>
    <property type="molecule type" value="Genomic_DNA"/>
</dbReference>
<evidence type="ECO:0000313" key="1">
    <source>
        <dbReference type="EMBL" id="KZL09100.1"/>
    </source>
</evidence>
<dbReference type="Pfam" id="PF18953">
    <property type="entry name" value="SAP_new25"/>
    <property type="match status" value="1"/>
</dbReference>
<proteinExistence type="predicted"/>